<dbReference type="KEGG" id="lgi:LOTGIDRAFT_171047"/>
<keyword evidence="3" id="KW-1185">Reference proteome</keyword>
<accession>V4AJ66</accession>
<name>V4AJ66_LOTGI</name>
<dbReference type="OrthoDB" id="6161201at2759"/>
<evidence type="ECO:0000256" key="1">
    <source>
        <dbReference type="SAM" id="MobiDB-lite"/>
    </source>
</evidence>
<evidence type="ECO:0000313" key="2">
    <source>
        <dbReference type="EMBL" id="ESP04209.1"/>
    </source>
</evidence>
<dbReference type="CTD" id="20241633"/>
<dbReference type="Proteomes" id="UP000030746">
    <property type="component" value="Unassembled WGS sequence"/>
</dbReference>
<sequence length="197" mass="22106">MDGRNDVQSRSSGTSSKQSGNSSSNFYHPSRDSPTLRGGLAHTKNSNLQRGLSRSMDVIMNPALREKGPVYSNVSADSNNNSKRLENFRQKFSCPEIAAILDQYIPKEDLSDPKPTAMPSPMRRSRSLNELPGSVRVPILKRTETDRMKARLEASIAGTEELKKLRENQEKLMAETRSSVNTRKHQVMYSNIPYSYA</sequence>
<dbReference type="GeneID" id="20241633"/>
<feature type="compositionally biased region" description="Low complexity" evidence="1">
    <location>
        <begin position="8"/>
        <end position="25"/>
    </location>
</feature>
<proteinExistence type="predicted"/>
<protein>
    <submittedName>
        <fullName evidence="2">Uncharacterized protein</fullName>
    </submittedName>
</protein>
<gene>
    <name evidence="2" type="ORF">LOTGIDRAFT_171047</name>
</gene>
<dbReference type="RefSeq" id="XP_009045155.1">
    <property type="nucleotide sequence ID" value="XM_009046907.1"/>
</dbReference>
<evidence type="ECO:0000313" key="3">
    <source>
        <dbReference type="Proteomes" id="UP000030746"/>
    </source>
</evidence>
<reference evidence="2 3" key="1">
    <citation type="journal article" date="2013" name="Nature">
        <title>Insights into bilaterian evolution from three spiralian genomes.</title>
        <authorList>
            <person name="Simakov O."/>
            <person name="Marletaz F."/>
            <person name="Cho S.J."/>
            <person name="Edsinger-Gonzales E."/>
            <person name="Havlak P."/>
            <person name="Hellsten U."/>
            <person name="Kuo D.H."/>
            <person name="Larsson T."/>
            <person name="Lv J."/>
            <person name="Arendt D."/>
            <person name="Savage R."/>
            <person name="Osoegawa K."/>
            <person name="de Jong P."/>
            <person name="Grimwood J."/>
            <person name="Chapman J.A."/>
            <person name="Shapiro H."/>
            <person name="Aerts A."/>
            <person name="Otillar R.P."/>
            <person name="Terry A.Y."/>
            <person name="Boore J.L."/>
            <person name="Grigoriev I.V."/>
            <person name="Lindberg D.R."/>
            <person name="Seaver E.C."/>
            <person name="Weisblat D.A."/>
            <person name="Putnam N.H."/>
            <person name="Rokhsar D.S."/>
        </authorList>
    </citation>
    <scope>NUCLEOTIDE SEQUENCE [LARGE SCALE GENOMIC DNA]</scope>
</reference>
<feature type="compositionally biased region" description="Polar residues" evidence="1">
    <location>
        <begin position="43"/>
        <end position="52"/>
    </location>
</feature>
<dbReference type="HOGENOM" id="CLU_1385593_0_0_1"/>
<organism evidence="2 3">
    <name type="scientific">Lottia gigantea</name>
    <name type="common">Giant owl limpet</name>
    <dbReference type="NCBI Taxonomy" id="225164"/>
    <lineage>
        <taxon>Eukaryota</taxon>
        <taxon>Metazoa</taxon>
        <taxon>Spiralia</taxon>
        <taxon>Lophotrochozoa</taxon>
        <taxon>Mollusca</taxon>
        <taxon>Gastropoda</taxon>
        <taxon>Patellogastropoda</taxon>
        <taxon>Lottioidea</taxon>
        <taxon>Lottiidae</taxon>
        <taxon>Lottia</taxon>
    </lineage>
</organism>
<dbReference type="EMBL" id="KB199861">
    <property type="protein sequence ID" value="ESP04209.1"/>
    <property type="molecule type" value="Genomic_DNA"/>
</dbReference>
<feature type="region of interest" description="Disordered" evidence="1">
    <location>
        <begin position="108"/>
        <end position="128"/>
    </location>
</feature>
<dbReference type="AlphaFoldDB" id="V4AJ66"/>
<feature type="region of interest" description="Disordered" evidence="1">
    <location>
        <begin position="1"/>
        <end position="54"/>
    </location>
</feature>